<dbReference type="Proteomes" id="UP000683360">
    <property type="component" value="Unassembled WGS sequence"/>
</dbReference>
<dbReference type="AlphaFoldDB" id="A0A8S3UTN7"/>
<protein>
    <recommendedName>
        <fullName evidence="1">PiggyBac transposable element-derived protein 4 C-terminal zinc-finger domain-containing protein</fullName>
    </recommendedName>
</protein>
<proteinExistence type="predicted"/>
<evidence type="ECO:0000313" key="3">
    <source>
        <dbReference type="Proteomes" id="UP000683360"/>
    </source>
</evidence>
<name>A0A8S3UTN7_MYTED</name>
<dbReference type="EMBL" id="CAJPWZ010002786">
    <property type="protein sequence ID" value="CAG2245791.1"/>
    <property type="molecule type" value="Genomic_DNA"/>
</dbReference>
<sequence>MTKRQNVASIQSIKHIEAADNIRQTSGVTNVSPSTKLPDSRHSLSGMTSEFSFGVTRGRPSRLSEIELVDFIDPNVHTVVRTVENKYKPCVFCQIQKRKTKKGWYIYSYYKFWMRVMVRSFVSDKMAYPKRSNMHADVAKKIGSVGGPHNTSDERMYIYRTNTSADRYQPRGLPQHKVSHIPGMSGSLSGFPDDTKRHVAQNIGTTRACVVCARQKLRTQGGGHIYSRYKCQMCDVVLCRGIRNCFRQYHQDLGIPIE</sequence>
<feature type="domain" description="PiggyBac transposable element-derived protein 4 C-terminal zinc-finger" evidence="1">
    <location>
        <begin position="196"/>
        <end position="250"/>
    </location>
</feature>
<dbReference type="InterPro" id="IPR032718">
    <property type="entry name" value="PGBD4_Znf_C"/>
</dbReference>
<accession>A0A8S3UTN7</accession>
<organism evidence="2 3">
    <name type="scientific">Mytilus edulis</name>
    <name type="common">Blue mussel</name>
    <dbReference type="NCBI Taxonomy" id="6550"/>
    <lineage>
        <taxon>Eukaryota</taxon>
        <taxon>Metazoa</taxon>
        <taxon>Spiralia</taxon>
        <taxon>Lophotrochozoa</taxon>
        <taxon>Mollusca</taxon>
        <taxon>Bivalvia</taxon>
        <taxon>Autobranchia</taxon>
        <taxon>Pteriomorphia</taxon>
        <taxon>Mytilida</taxon>
        <taxon>Mytiloidea</taxon>
        <taxon>Mytilidae</taxon>
        <taxon>Mytilinae</taxon>
        <taxon>Mytilus</taxon>
    </lineage>
</organism>
<dbReference type="Pfam" id="PF13842">
    <property type="entry name" value="zf-Tnp_2"/>
    <property type="match status" value="1"/>
</dbReference>
<comment type="caution">
    <text evidence="2">The sequence shown here is derived from an EMBL/GenBank/DDBJ whole genome shotgun (WGS) entry which is preliminary data.</text>
</comment>
<dbReference type="OrthoDB" id="6180267at2759"/>
<evidence type="ECO:0000313" key="2">
    <source>
        <dbReference type="EMBL" id="CAG2245791.1"/>
    </source>
</evidence>
<reference evidence="2" key="1">
    <citation type="submission" date="2021-03" db="EMBL/GenBank/DDBJ databases">
        <authorList>
            <person name="Bekaert M."/>
        </authorList>
    </citation>
    <scope>NUCLEOTIDE SEQUENCE</scope>
</reference>
<evidence type="ECO:0000259" key="1">
    <source>
        <dbReference type="Pfam" id="PF13842"/>
    </source>
</evidence>
<keyword evidence="3" id="KW-1185">Reference proteome</keyword>
<gene>
    <name evidence="2" type="ORF">MEDL_57801</name>
</gene>